<dbReference type="Gene3D" id="3.40.50.620">
    <property type="entry name" value="HUPs"/>
    <property type="match status" value="1"/>
</dbReference>
<feature type="region of interest" description="Disordered" evidence="1">
    <location>
        <begin position="747"/>
        <end position="771"/>
    </location>
</feature>
<feature type="region of interest" description="Disordered" evidence="1">
    <location>
        <begin position="437"/>
        <end position="463"/>
    </location>
</feature>
<dbReference type="InterPro" id="IPR011063">
    <property type="entry name" value="TilS/TtcA_N"/>
</dbReference>
<feature type="compositionally biased region" description="Basic and acidic residues" evidence="1">
    <location>
        <begin position="439"/>
        <end position="463"/>
    </location>
</feature>
<dbReference type="OrthoDB" id="420046at2759"/>
<dbReference type="PANTHER" id="PTHR43686">
    <property type="entry name" value="SULFURTRANSFERASE-RELATED"/>
    <property type="match status" value="1"/>
</dbReference>
<dbReference type="SUPFAM" id="SSF52402">
    <property type="entry name" value="Adenine nucleotide alpha hydrolases-like"/>
    <property type="match status" value="1"/>
</dbReference>
<dbReference type="EMBL" id="FN653315">
    <property type="protein sequence ID" value="CBY14633.1"/>
    <property type="molecule type" value="Genomic_DNA"/>
</dbReference>
<accession>E4XYA5</accession>
<dbReference type="InterPro" id="IPR014729">
    <property type="entry name" value="Rossmann-like_a/b/a_fold"/>
</dbReference>
<dbReference type="CDD" id="cd24138">
    <property type="entry name" value="TtcA-like"/>
    <property type="match status" value="1"/>
</dbReference>
<feature type="domain" description="tRNA(Ile)-lysidine/2-thiocytidine synthase N-terminal" evidence="2">
    <location>
        <begin position="525"/>
        <end position="693"/>
    </location>
</feature>
<dbReference type="PANTHER" id="PTHR43686:SF1">
    <property type="entry name" value="AMINOTRAN_5 DOMAIN-CONTAINING PROTEIN"/>
    <property type="match status" value="1"/>
</dbReference>
<evidence type="ECO:0000256" key="1">
    <source>
        <dbReference type="SAM" id="MobiDB-lite"/>
    </source>
</evidence>
<gene>
    <name evidence="3" type="ORF">GSOID_T00009680001</name>
</gene>
<evidence type="ECO:0000313" key="4">
    <source>
        <dbReference type="Proteomes" id="UP000001307"/>
    </source>
</evidence>
<dbReference type="Proteomes" id="UP000001307">
    <property type="component" value="Unassembled WGS sequence"/>
</dbReference>
<dbReference type="Pfam" id="PF01171">
    <property type="entry name" value="ATP_bind_3"/>
    <property type="match status" value="1"/>
</dbReference>
<proteinExistence type="predicted"/>
<feature type="compositionally biased region" description="Pro residues" evidence="1">
    <location>
        <begin position="16"/>
        <end position="27"/>
    </location>
</feature>
<dbReference type="Gene3D" id="3.90.1150.10">
    <property type="entry name" value="Aspartate Aminotransferase, domain 1"/>
    <property type="match status" value="1"/>
</dbReference>
<feature type="region of interest" description="Disordered" evidence="1">
    <location>
        <begin position="1"/>
        <end position="29"/>
    </location>
</feature>
<sequence length="771" mass="88102">MAKDKTTSKGATRAPTPRPSSPTPMPSSPATMSVKYFKTVEHLSLKELALICRQYSLPYKTGDTKKDMAKQIQKLMPSFLTNLKWKYFFIQEEKTLKIIGKPRDSAVFVQKEAKSHHIMDCDAILEEITALRMLAFEDEQMSLSSDCEDEDDDENITIKHEYKHTTRVPESDLYLHYNYVSALLNDLFGIQVRGGCVCAGPYGTELIGMKSSADSSEKPSLVQRFEKILLEDSRLDRIHLRRARESSEFEILRPGFVRFSLPYFFEDNLVHDVLQSIKWVAEHGWKLLSHYVFDCETGEWKHSLNLSYSDRRWLGDIRFSKNGVEVKEPSDSNKINGTDCKTLKEALVAAEKIAQKNRPKSGQSDQGTGFQGEAHELRWFLLPSEARDLLRKNKLFENLKKSPFIVRKSIPKNNYESFKLDEKLVEKLKAVSNWSKSVIKSEEKPAEPAKKAKNAEKRKNENVEKECTDDVCVPCLLPRKKKAKVDNSNGEKRKKRKAVHPPKVLMRKVGDAIEEFEMIKNGDRVIVGLSGGKDSMTLLHALLQYRHIAKHTLKMDFTIGALTVDPQVASYDPSSLIEYMQELGVEYLYKEEPIFANAQKLPDLRSICSYCSRMKRGIMYSAMRESNWNVLALGQHLDDCAESFLMSAFHNSQLFTMKANYTVKAGDLRVIRPLAFVRETETRAFAESNKLPVIPENCPACFSEPKERNRMKQLLAQQEILHPHLFHSLKKTLRPLLGMAIGEHFSKDNRNEENNENGSAKVADECNPDDI</sequence>
<organism evidence="3">
    <name type="scientific">Oikopleura dioica</name>
    <name type="common">Tunicate</name>
    <dbReference type="NCBI Taxonomy" id="34765"/>
    <lineage>
        <taxon>Eukaryota</taxon>
        <taxon>Metazoa</taxon>
        <taxon>Chordata</taxon>
        <taxon>Tunicata</taxon>
        <taxon>Appendicularia</taxon>
        <taxon>Copelata</taxon>
        <taxon>Oikopleuridae</taxon>
        <taxon>Oikopleura</taxon>
    </lineage>
</organism>
<name>E4XYA5_OIKDI</name>
<dbReference type="AlphaFoldDB" id="E4XYA5"/>
<evidence type="ECO:0000313" key="3">
    <source>
        <dbReference type="EMBL" id="CBY14633.1"/>
    </source>
</evidence>
<dbReference type="InterPro" id="IPR015422">
    <property type="entry name" value="PyrdxlP-dep_Trfase_small"/>
</dbReference>
<evidence type="ECO:0000259" key="2">
    <source>
        <dbReference type="Pfam" id="PF01171"/>
    </source>
</evidence>
<protein>
    <recommendedName>
        <fullName evidence="2">tRNA(Ile)-lysidine/2-thiocytidine synthase N-terminal domain-containing protein</fullName>
    </recommendedName>
</protein>
<reference evidence="3" key="1">
    <citation type="journal article" date="2010" name="Science">
        <title>Plasticity of animal genome architecture unmasked by rapid evolution of a pelagic tunicate.</title>
        <authorList>
            <person name="Denoeud F."/>
            <person name="Henriet S."/>
            <person name="Mungpakdee S."/>
            <person name="Aury J.M."/>
            <person name="Da Silva C."/>
            <person name="Brinkmann H."/>
            <person name="Mikhaleva J."/>
            <person name="Olsen L.C."/>
            <person name="Jubin C."/>
            <person name="Canestro C."/>
            <person name="Bouquet J.M."/>
            <person name="Danks G."/>
            <person name="Poulain J."/>
            <person name="Campsteijn C."/>
            <person name="Adamski M."/>
            <person name="Cross I."/>
            <person name="Yadetie F."/>
            <person name="Muffato M."/>
            <person name="Louis A."/>
            <person name="Butcher S."/>
            <person name="Tsagkogeorga G."/>
            <person name="Konrad A."/>
            <person name="Singh S."/>
            <person name="Jensen M.F."/>
            <person name="Cong E.H."/>
            <person name="Eikeseth-Otteraa H."/>
            <person name="Noel B."/>
            <person name="Anthouard V."/>
            <person name="Porcel B.M."/>
            <person name="Kachouri-Lafond R."/>
            <person name="Nishino A."/>
            <person name="Ugolini M."/>
            <person name="Chourrout P."/>
            <person name="Nishida H."/>
            <person name="Aasland R."/>
            <person name="Huzurbazar S."/>
            <person name="Westhof E."/>
            <person name="Delsuc F."/>
            <person name="Lehrach H."/>
            <person name="Reinhardt R."/>
            <person name="Weissenbach J."/>
            <person name="Roy S.W."/>
            <person name="Artiguenave F."/>
            <person name="Postlethwait J.H."/>
            <person name="Manak J.R."/>
            <person name="Thompson E.M."/>
            <person name="Jaillon O."/>
            <person name="Du Pasquier L."/>
            <person name="Boudinot P."/>
            <person name="Liberles D.A."/>
            <person name="Volff J.N."/>
            <person name="Philippe H."/>
            <person name="Lenhard B."/>
            <person name="Roest Crollius H."/>
            <person name="Wincker P."/>
            <person name="Chourrout D."/>
        </authorList>
    </citation>
    <scope>NUCLEOTIDE SEQUENCE [LARGE SCALE GENOMIC DNA]</scope>
</reference>
<dbReference type="InParanoid" id="E4XYA5"/>
<keyword evidence="4" id="KW-1185">Reference proteome</keyword>